<dbReference type="Proteomes" id="UP000054538">
    <property type="component" value="Unassembled WGS sequence"/>
</dbReference>
<dbReference type="InterPro" id="IPR050475">
    <property type="entry name" value="Prenyltransferase_related"/>
</dbReference>
<feature type="transmembrane region" description="Helical" evidence="5">
    <location>
        <begin position="240"/>
        <end position="263"/>
    </location>
</feature>
<dbReference type="OrthoDB" id="434972at2759"/>
<dbReference type="Pfam" id="PF01040">
    <property type="entry name" value="UbiA"/>
    <property type="match status" value="1"/>
</dbReference>
<feature type="transmembrane region" description="Helical" evidence="5">
    <location>
        <begin position="275"/>
        <end position="292"/>
    </location>
</feature>
<evidence type="ECO:0000256" key="2">
    <source>
        <dbReference type="ARBA" id="ARBA00022692"/>
    </source>
</evidence>
<organism evidence="6 7">
    <name type="scientific">Paxillus rubicundulus Ve08.2h10</name>
    <dbReference type="NCBI Taxonomy" id="930991"/>
    <lineage>
        <taxon>Eukaryota</taxon>
        <taxon>Fungi</taxon>
        <taxon>Dikarya</taxon>
        <taxon>Basidiomycota</taxon>
        <taxon>Agaricomycotina</taxon>
        <taxon>Agaricomycetes</taxon>
        <taxon>Agaricomycetidae</taxon>
        <taxon>Boletales</taxon>
        <taxon>Paxilineae</taxon>
        <taxon>Paxillaceae</taxon>
        <taxon>Paxillus</taxon>
    </lineage>
</organism>
<keyword evidence="2 5" id="KW-0812">Transmembrane</keyword>
<reference evidence="7" key="2">
    <citation type="submission" date="2015-01" db="EMBL/GenBank/DDBJ databases">
        <title>Evolutionary Origins and Diversification of the Mycorrhizal Mutualists.</title>
        <authorList>
            <consortium name="DOE Joint Genome Institute"/>
            <consortium name="Mycorrhizal Genomics Consortium"/>
            <person name="Kohler A."/>
            <person name="Kuo A."/>
            <person name="Nagy L.G."/>
            <person name="Floudas D."/>
            <person name="Copeland A."/>
            <person name="Barry K.W."/>
            <person name="Cichocki N."/>
            <person name="Veneault-Fourrey C."/>
            <person name="LaButti K."/>
            <person name="Lindquist E.A."/>
            <person name="Lipzen A."/>
            <person name="Lundell T."/>
            <person name="Morin E."/>
            <person name="Murat C."/>
            <person name="Riley R."/>
            <person name="Ohm R."/>
            <person name="Sun H."/>
            <person name="Tunlid A."/>
            <person name="Henrissat B."/>
            <person name="Grigoriev I.V."/>
            <person name="Hibbett D.S."/>
            <person name="Martin F."/>
        </authorList>
    </citation>
    <scope>NUCLEOTIDE SEQUENCE [LARGE SCALE GENOMIC DNA]</scope>
    <source>
        <strain evidence="7">Ve08.2h10</strain>
    </source>
</reference>
<dbReference type="STRING" id="930991.A0A0D0E9G7"/>
<dbReference type="Gene3D" id="1.10.357.140">
    <property type="entry name" value="UbiA prenyltransferase"/>
    <property type="match status" value="1"/>
</dbReference>
<feature type="transmembrane region" description="Helical" evidence="5">
    <location>
        <begin position="107"/>
        <end position="138"/>
    </location>
</feature>
<evidence type="ECO:0000256" key="4">
    <source>
        <dbReference type="ARBA" id="ARBA00023136"/>
    </source>
</evidence>
<evidence type="ECO:0000256" key="3">
    <source>
        <dbReference type="ARBA" id="ARBA00022989"/>
    </source>
</evidence>
<evidence type="ECO:0000256" key="5">
    <source>
        <dbReference type="SAM" id="Phobius"/>
    </source>
</evidence>
<dbReference type="InParanoid" id="A0A0D0E9G7"/>
<keyword evidence="7" id="KW-1185">Reference proteome</keyword>
<keyword evidence="3 5" id="KW-1133">Transmembrane helix</keyword>
<dbReference type="PANTHER" id="PTHR42723">
    <property type="entry name" value="CHLOROPHYLL SYNTHASE"/>
    <property type="match status" value="1"/>
</dbReference>
<evidence type="ECO:0000313" key="6">
    <source>
        <dbReference type="EMBL" id="KIK95780.1"/>
    </source>
</evidence>
<dbReference type="PANTHER" id="PTHR42723:SF1">
    <property type="entry name" value="CHLOROPHYLL SYNTHASE, CHLOROPLASTIC"/>
    <property type="match status" value="1"/>
</dbReference>
<dbReference type="GO" id="GO:0016020">
    <property type="term" value="C:membrane"/>
    <property type="evidence" value="ECO:0007669"/>
    <property type="project" value="UniProtKB-SubCell"/>
</dbReference>
<feature type="transmembrane region" description="Helical" evidence="5">
    <location>
        <begin position="178"/>
        <end position="195"/>
    </location>
</feature>
<feature type="transmembrane region" description="Helical" evidence="5">
    <location>
        <begin position="216"/>
        <end position="234"/>
    </location>
</feature>
<dbReference type="CDD" id="cd13965">
    <property type="entry name" value="PT_UbiA_3"/>
    <property type="match status" value="1"/>
</dbReference>
<protein>
    <submittedName>
        <fullName evidence="6">Uncharacterized protein</fullName>
    </submittedName>
</protein>
<dbReference type="GO" id="GO:0016765">
    <property type="term" value="F:transferase activity, transferring alkyl or aryl (other than methyl) groups"/>
    <property type="evidence" value="ECO:0007669"/>
    <property type="project" value="InterPro"/>
</dbReference>
<keyword evidence="4 5" id="KW-0472">Membrane</keyword>
<sequence>MTTPAYWQTIGRCVQVAYRFTQSDIVTTIIPTVIIPLFPDPTFFAIAAAPLCDLKRIPHVIFWVWMHLLQFDVANQVVDPEEDGRNKSFRPIPAGLITLRDATILRWVLIPTCLLLSAMYSTHVFSVSVVLSSLVIWYNEFRAHEHWPSKNVMTAVGYSSFELGGTLVAGCNRSHLEPVAMIAVALSVVIFATTLHCQDFKDEEGDRLIGRKTLPIVFPALARISVMVGLPLWSICLTCIWKIDVICSVAFVAYAGLVGMRFVMFQGAQADRMSCKLYSLWFSLAHLLPGYWRYFYGPESCFAH</sequence>
<dbReference type="AlphaFoldDB" id="A0A0D0E9G7"/>
<dbReference type="HOGENOM" id="CLU_063928_0_0_1"/>
<comment type="subcellular location">
    <subcellularLocation>
        <location evidence="1">Membrane</location>
        <topology evidence="1">Multi-pass membrane protein</topology>
    </subcellularLocation>
</comment>
<proteinExistence type="predicted"/>
<gene>
    <name evidence="6" type="ORF">PAXRUDRAFT_25358</name>
</gene>
<evidence type="ECO:0000256" key="1">
    <source>
        <dbReference type="ARBA" id="ARBA00004141"/>
    </source>
</evidence>
<name>A0A0D0E9G7_9AGAM</name>
<accession>A0A0D0E9G7</accession>
<dbReference type="EMBL" id="KN825021">
    <property type="protein sequence ID" value="KIK95780.1"/>
    <property type="molecule type" value="Genomic_DNA"/>
</dbReference>
<evidence type="ECO:0000313" key="7">
    <source>
        <dbReference type="Proteomes" id="UP000054538"/>
    </source>
</evidence>
<dbReference type="InterPro" id="IPR000537">
    <property type="entry name" value="UbiA_prenyltransferase"/>
</dbReference>
<reference evidence="6 7" key="1">
    <citation type="submission" date="2014-04" db="EMBL/GenBank/DDBJ databases">
        <authorList>
            <consortium name="DOE Joint Genome Institute"/>
            <person name="Kuo A."/>
            <person name="Kohler A."/>
            <person name="Jargeat P."/>
            <person name="Nagy L.G."/>
            <person name="Floudas D."/>
            <person name="Copeland A."/>
            <person name="Barry K.W."/>
            <person name="Cichocki N."/>
            <person name="Veneault-Fourrey C."/>
            <person name="LaButti K."/>
            <person name="Lindquist E.A."/>
            <person name="Lipzen A."/>
            <person name="Lundell T."/>
            <person name="Morin E."/>
            <person name="Murat C."/>
            <person name="Sun H."/>
            <person name="Tunlid A."/>
            <person name="Henrissat B."/>
            <person name="Grigoriev I.V."/>
            <person name="Hibbett D.S."/>
            <person name="Martin F."/>
            <person name="Nordberg H.P."/>
            <person name="Cantor M.N."/>
            <person name="Hua S.X."/>
        </authorList>
    </citation>
    <scope>NUCLEOTIDE SEQUENCE [LARGE SCALE GENOMIC DNA]</scope>
    <source>
        <strain evidence="6 7">Ve08.2h10</strain>
    </source>
</reference>
<dbReference type="InterPro" id="IPR044878">
    <property type="entry name" value="UbiA_sf"/>
</dbReference>